<evidence type="ECO:0000256" key="7">
    <source>
        <dbReference type="ARBA" id="ARBA00071738"/>
    </source>
</evidence>
<dbReference type="AlphaFoldDB" id="A0A1G4MKR9"/>
<evidence type="ECO:0000256" key="8">
    <source>
        <dbReference type="ARBA" id="ARBA00074024"/>
    </source>
</evidence>
<evidence type="ECO:0000256" key="4">
    <source>
        <dbReference type="ARBA" id="ARBA00022946"/>
    </source>
</evidence>
<accession>A0A1G4MKR9</accession>
<dbReference type="STRING" id="4955.A0A1G4MKR9"/>
<evidence type="ECO:0000256" key="6">
    <source>
        <dbReference type="ARBA" id="ARBA00023136"/>
    </source>
</evidence>
<gene>
    <name evidence="9" type="ORF">LAFE_0H12002G</name>
</gene>
<keyword evidence="4" id="KW-0809">Transit peptide</keyword>
<keyword evidence="10" id="KW-1185">Reference proteome</keyword>
<evidence type="ECO:0000313" key="10">
    <source>
        <dbReference type="Proteomes" id="UP000190831"/>
    </source>
</evidence>
<dbReference type="GO" id="GO:0051170">
    <property type="term" value="P:import into nucleus"/>
    <property type="evidence" value="ECO:0007669"/>
    <property type="project" value="TreeGrafter"/>
</dbReference>
<dbReference type="Proteomes" id="UP000190831">
    <property type="component" value="Chromosome H"/>
</dbReference>
<sequence length="225" mass="24276">MSLNAFILGATGLCGSGFLKVAEKSASFAKITTLTRRELPTQHSAKVVSIVNKDSETWGTLIPDEVNVFFSGLATTRGQAGSQENFYKIDHDMNVDLAKAAKAKGCNTCVIVSSAGANENSRLFYFRVKGEIEKDIIALGFDKTIILRPGPLLGDRGQNDKGFLNAASAKIGSYFYRSRLQGLVGHPVYGDEVAKVGVKLATDLTTTKKVQIVESAEILRLAKEQ</sequence>
<dbReference type="Pfam" id="PF08732">
    <property type="entry name" value="HIM1"/>
    <property type="match status" value="1"/>
</dbReference>
<keyword evidence="5" id="KW-0496">Mitochondrion</keyword>
<organism evidence="9 10">
    <name type="scientific">Lachancea fermentati</name>
    <name type="common">Zygosaccharomyces fermentati</name>
    <dbReference type="NCBI Taxonomy" id="4955"/>
    <lineage>
        <taxon>Eukaryota</taxon>
        <taxon>Fungi</taxon>
        <taxon>Dikarya</taxon>
        <taxon>Ascomycota</taxon>
        <taxon>Saccharomycotina</taxon>
        <taxon>Saccharomycetes</taxon>
        <taxon>Saccharomycetales</taxon>
        <taxon>Saccharomycetaceae</taxon>
        <taxon>Lachancea</taxon>
    </lineage>
</organism>
<dbReference type="GO" id="GO:0005741">
    <property type="term" value="C:mitochondrial outer membrane"/>
    <property type="evidence" value="ECO:0007669"/>
    <property type="project" value="UniProtKB-SubCell"/>
</dbReference>
<reference evidence="9 10" key="1">
    <citation type="submission" date="2016-03" db="EMBL/GenBank/DDBJ databases">
        <authorList>
            <person name="Devillers H."/>
        </authorList>
    </citation>
    <scope>NUCLEOTIDE SEQUENCE [LARGE SCALE GENOMIC DNA]</scope>
    <source>
        <strain evidence="9">CBS 6772</strain>
    </source>
</reference>
<dbReference type="InterPro" id="IPR036291">
    <property type="entry name" value="NAD(P)-bd_dom_sf"/>
</dbReference>
<dbReference type="Gene3D" id="3.40.50.720">
    <property type="entry name" value="NAD(P)-binding Rossmann-like Domain"/>
    <property type="match status" value="1"/>
</dbReference>
<comment type="similarity">
    <text evidence="2">Belongs to the FMP52 family.</text>
</comment>
<comment type="subcellular location">
    <subcellularLocation>
        <location evidence="1">Mitochondrion outer membrane</location>
        <topology evidence="1">Peripheral membrane protein</topology>
    </subcellularLocation>
</comment>
<protein>
    <recommendedName>
        <fullName evidence="8">Protein FMP52, mitochondrial</fullName>
    </recommendedName>
    <alternativeName>
        <fullName evidence="7">Protein fmp52, mitochondrial</fullName>
    </alternativeName>
</protein>
<dbReference type="OrthoDB" id="430436at2759"/>
<dbReference type="PANTHER" id="PTHR14097:SF7">
    <property type="entry name" value="OXIDOREDUCTASE HTATIP2"/>
    <property type="match status" value="1"/>
</dbReference>
<keyword evidence="3" id="KW-1000">Mitochondrion outer membrane</keyword>
<dbReference type="PANTHER" id="PTHR14097">
    <property type="entry name" value="OXIDOREDUCTASE HTATIP2"/>
    <property type="match status" value="1"/>
</dbReference>
<evidence type="ECO:0000313" key="9">
    <source>
        <dbReference type="EMBL" id="SCW04369.1"/>
    </source>
</evidence>
<dbReference type="SUPFAM" id="SSF51735">
    <property type="entry name" value="NAD(P)-binding Rossmann-fold domains"/>
    <property type="match status" value="1"/>
</dbReference>
<evidence type="ECO:0000256" key="3">
    <source>
        <dbReference type="ARBA" id="ARBA00022787"/>
    </source>
</evidence>
<proteinExistence type="inferred from homology"/>
<evidence type="ECO:0000256" key="5">
    <source>
        <dbReference type="ARBA" id="ARBA00023128"/>
    </source>
</evidence>
<dbReference type="FunFam" id="3.40.50.720:FF:000366">
    <property type="entry name" value="Protein FMP52, mitochondrial"/>
    <property type="match status" value="1"/>
</dbReference>
<name>A0A1G4MKR9_LACFM</name>
<keyword evidence="6" id="KW-0472">Membrane</keyword>
<dbReference type="InterPro" id="IPR014843">
    <property type="entry name" value="Him1/Fmp52"/>
</dbReference>
<dbReference type="OMA" id="CIENAKA"/>
<dbReference type="EMBL" id="LT598491">
    <property type="protein sequence ID" value="SCW04369.1"/>
    <property type="molecule type" value="Genomic_DNA"/>
</dbReference>
<evidence type="ECO:0000256" key="1">
    <source>
        <dbReference type="ARBA" id="ARBA00004450"/>
    </source>
</evidence>
<evidence type="ECO:0000256" key="2">
    <source>
        <dbReference type="ARBA" id="ARBA00006617"/>
    </source>
</evidence>